<organism evidence="1 2">
    <name type="scientific">Anoxybacillus ayderensis</name>
    <dbReference type="NCBI Taxonomy" id="265546"/>
    <lineage>
        <taxon>Bacteria</taxon>
        <taxon>Bacillati</taxon>
        <taxon>Bacillota</taxon>
        <taxon>Bacilli</taxon>
        <taxon>Bacillales</taxon>
        <taxon>Anoxybacillaceae</taxon>
        <taxon>Anoxybacillus</taxon>
    </lineage>
</organism>
<protein>
    <submittedName>
        <fullName evidence="1">Phage terminase, small subunit</fullName>
    </submittedName>
</protein>
<dbReference type="InterPro" id="IPR006448">
    <property type="entry name" value="Phage_term_ssu_P27"/>
</dbReference>
<sequence length="128" mass="14652">MDKKIKAALTKKRKKERERIVGLLKENGTYNKSLEPLLELYLDAYMVYSQVYEKWQEEGFPATKSHTNKAGATNEMKHPLAQQTADWNTKMSKLLEQLGLTPKTQKQITGEVANATTDAFQAFANKWD</sequence>
<name>A0A0D0HPA7_9BACL</name>
<proteinExistence type="predicted"/>
<dbReference type="NCBIfam" id="TIGR01558">
    <property type="entry name" value="sm_term_P27"/>
    <property type="match status" value="1"/>
</dbReference>
<dbReference type="PATRIC" id="fig|265546.4.peg.1615"/>
<evidence type="ECO:0000313" key="2">
    <source>
        <dbReference type="Proteomes" id="UP000032047"/>
    </source>
</evidence>
<dbReference type="RefSeq" id="WP_052481234.1">
    <property type="nucleotide sequence ID" value="NZ_JXTG01000007.1"/>
</dbReference>
<dbReference type="AlphaFoldDB" id="A0A0D0HPA7"/>
<evidence type="ECO:0000313" key="1">
    <source>
        <dbReference type="EMBL" id="KIP21127.1"/>
    </source>
</evidence>
<keyword evidence="2" id="KW-1185">Reference proteome</keyword>
<gene>
    <name evidence="1" type="ORF">JV16_01621</name>
</gene>
<dbReference type="EMBL" id="JXTG01000007">
    <property type="protein sequence ID" value="KIP21127.1"/>
    <property type="molecule type" value="Genomic_DNA"/>
</dbReference>
<accession>A0A0D0HPA7</accession>
<reference evidence="1 2" key="1">
    <citation type="submission" date="2015-01" db="EMBL/GenBank/DDBJ databases">
        <title>Genome sequence of Anoxybacillus ayderensis strain AB04.</title>
        <authorList>
            <person name="Belduz A.O."/>
            <person name="Canakci S."/>
            <person name="Chan K.-G."/>
            <person name="Kahar U.M."/>
            <person name="Yaakob A.S."/>
            <person name="Chan C.S."/>
            <person name="Goh K.M."/>
        </authorList>
    </citation>
    <scope>NUCLEOTIDE SEQUENCE [LARGE SCALE GENOMIC DNA]</scope>
    <source>
        <strain evidence="1 2">AB04</strain>
    </source>
</reference>
<comment type="caution">
    <text evidence="1">The sequence shown here is derived from an EMBL/GenBank/DDBJ whole genome shotgun (WGS) entry which is preliminary data.</text>
</comment>
<dbReference type="Proteomes" id="UP000032047">
    <property type="component" value="Unassembled WGS sequence"/>
</dbReference>
<dbReference type="Pfam" id="PF05119">
    <property type="entry name" value="Terminase_4"/>
    <property type="match status" value="1"/>
</dbReference>